<keyword evidence="5 9" id="KW-1133">Transmembrane helix</keyword>
<feature type="domain" description="HD" evidence="10">
    <location>
        <begin position="35"/>
        <end position="137"/>
    </location>
</feature>
<dbReference type="EMBL" id="RJJX01000001">
    <property type="protein sequence ID" value="RUT80059.1"/>
    <property type="molecule type" value="Genomic_DNA"/>
</dbReference>
<feature type="transmembrane region" description="Helical" evidence="9">
    <location>
        <begin position="380"/>
        <end position="400"/>
    </location>
</feature>
<evidence type="ECO:0000256" key="5">
    <source>
        <dbReference type="ARBA" id="ARBA00022989"/>
    </source>
</evidence>
<evidence type="ECO:0000313" key="11">
    <source>
        <dbReference type="EMBL" id="RUT80059.1"/>
    </source>
</evidence>
<gene>
    <name evidence="11" type="ORF">DLK05_01495</name>
</gene>
<dbReference type="GO" id="GO:0000166">
    <property type="term" value="F:nucleotide binding"/>
    <property type="evidence" value="ECO:0007669"/>
    <property type="project" value="UniProtKB-KW"/>
</dbReference>
<dbReference type="PROSITE" id="PS51831">
    <property type="entry name" value="HD"/>
    <property type="match status" value="1"/>
</dbReference>
<evidence type="ECO:0000256" key="1">
    <source>
        <dbReference type="ARBA" id="ARBA00004236"/>
    </source>
</evidence>
<dbReference type="Pfam" id="PF01966">
    <property type="entry name" value="HD"/>
    <property type="match status" value="1"/>
</dbReference>
<proteinExistence type="predicted"/>
<keyword evidence="8" id="KW-0175">Coiled coil</keyword>
<evidence type="ECO:0000256" key="3">
    <source>
        <dbReference type="ARBA" id="ARBA00022692"/>
    </source>
</evidence>
<evidence type="ECO:0000259" key="10">
    <source>
        <dbReference type="PROSITE" id="PS51831"/>
    </source>
</evidence>
<dbReference type="AlphaFoldDB" id="A0A434AZK6"/>
<dbReference type="GO" id="GO:0005886">
    <property type="term" value="C:plasma membrane"/>
    <property type="evidence" value="ECO:0007669"/>
    <property type="project" value="UniProtKB-SubCell"/>
</dbReference>
<dbReference type="Proteomes" id="UP000282985">
    <property type="component" value="Unassembled WGS sequence"/>
</dbReference>
<keyword evidence="6" id="KW-0051">Antiviral defense</keyword>
<dbReference type="OrthoDB" id="5728337at2"/>
<dbReference type="SMART" id="SM00471">
    <property type="entry name" value="HDc"/>
    <property type="match status" value="1"/>
</dbReference>
<keyword evidence="7 9" id="KW-0472">Membrane</keyword>
<evidence type="ECO:0000256" key="4">
    <source>
        <dbReference type="ARBA" id="ARBA00022741"/>
    </source>
</evidence>
<dbReference type="SUPFAM" id="SSF109604">
    <property type="entry name" value="HD-domain/PDEase-like"/>
    <property type="match status" value="1"/>
</dbReference>
<evidence type="ECO:0000256" key="2">
    <source>
        <dbReference type="ARBA" id="ARBA00022475"/>
    </source>
</evidence>
<dbReference type="GO" id="GO:0051607">
    <property type="term" value="P:defense response to virus"/>
    <property type="evidence" value="ECO:0007669"/>
    <property type="project" value="UniProtKB-KW"/>
</dbReference>
<comment type="subcellular location">
    <subcellularLocation>
        <location evidence="1">Cell membrane</location>
    </subcellularLocation>
</comment>
<dbReference type="Pfam" id="PF18967">
    <property type="entry name" value="PycTM"/>
    <property type="match status" value="1"/>
</dbReference>
<evidence type="ECO:0000256" key="8">
    <source>
        <dbReference type="SAM" id="Coils"/>
    </source>
</evidence>
<feature type="transmembrane region" description="Helical" evidence="9">
    <location>
        <begin position="283"/>
        <end position="303"/>
    </location>
</feature>
<protein>
    <submittedName>
        <fullName evidence="11">HD domain-containing protein</fullName>
    </submittedName>
</protein>
<name>A0A434AZK6_9BACT</name>
<evidence type="ECO:0000256" key="6">
    <source>
        <dbReference type="ARBA" id="ARBA00023118"/>
    </source>
</evidence>
<evidence type="ECO:0000256" key="7">
    <source>
        <dbReference type="ARBA" id="ARBA00023136"/>
    </source>
</evidence>
<feature type="coiled-coil region" evidence="8">
    <location>
        <begin position="188"/>
        <end position="223"/>
    </location>
</feature>
<comment type="caution">
    <text evidence="11">The sequence shown here is derived from an EMBL/GenBank/DDBJ whole genome shotgun (WGS) entry which is preliminary data.</text>
</comment>
<dbReference type="Gene3D" id="1.10.3210.10">
    <property type="entry name" value="Hypothetical protein af1432"/>
    <property type="match status" value="1"/>
</dbReference>
<reference evidence="11 12" key="1">
    <citation type="submission" date="2018-11" db="EMBL/GenBank/DDBJ databases">
        <title>Parancylomarina longa gen. nov., sp. nov., isolated from sediments of southern Okinawa.</title>
        <authorList>
            <person name="Fu T."/>
        </authorList>
    </citation>
    <scope>NUCLEOTIDE SEQUENCE [LARGE SCALE GENOMIC DNA]</scope>
    <source>
        <strain evidence="11 12">T3-2 S1-C</strain>
    </source>
</reference>
<keyword evidence="2" id="KW-1003">Cell membrane</keyword>
<dbReference type="InterPro" id="IPR043760">
    <property type="entry name" value="PycTM_dom"/>
</dbReference>
<keyword evidence="3 9" id="KW-0812">Transmembrane</keyword>
<evidence type="ECO:0000256" key="9">
    <source>
        <dbReference type="SAM" id="Phobius"/>
    </source>
</evidence>
<keyword evidence="4" id="KW-0547">Nucleotide-binding</keyword>
<dbReference type="CDD" id="cd00077">
    <property type="entry name" value="HDc"/>
    <property type="match status" value="1"/>
</dbReference>
<evidence type="ECO:0000313" key="12">
    <source>
        <dbReference type="Proteomes" id="UP000282985"/>
    </source>
</evidence>
<dbReference type="InterPro" id="IPR006674">
    <property type="entry name" value="HD_domain"/>
</dbReference>
<organism evidence="11 12">
    <name type="scientific">Ancylomarina longa</name>
    <dbReference type="NCBI Taxonomy" id="2487017"/>
    <lineage>
        <taxon>Bacteria</taxon>
        <taxon>Pseudomonadati</taxon>
        <taxon>Bacteroidota</taxon>
        <taxon>Bacteroidia</taxon>
        <taxon>Marinilabiliales</taxon>
        <taxon>Marinifilaceae</taxon>
        <taxon>Ancylomarina</taxon>
    </lineage>
</organism>
<feature type="transmembrane region" description="Helical" evidence="9">
    <location>
        <begin position="258"/>
        <end position="277"/>
    </location>
</feature>
<keyword evidence="12" id="KW-1185">Reference proteome</keyword>
<sequence length="405" mass="47224">MLIENYLDMNIVQEAENYVTSLIEETHQSIYTYHNLEHTQRVVKHAAKIGQESDLSEDEMEILLLAAWFHDSGYYEDFTRHEEIGAQKAIKFLEERNYSQEKIEQVTEAIRHTKVPHIPCNLPICDALCDADLQHLSSKNYMKISESLREEKGALLQHELAPKLYWEQTLIFLKEHKYKTKYGRKVLAKKKEANYQKVAEKVAGYQNKEIQKLTNMINKLEQQNIKLKTPQRGIETMFKVTSRNQINLSSIADKKANLMISVNSIIISAVFFIFKNIMDVPQFIIPSVILLTVCLCTITYSVLATRPIVTSGTFSQEDIKKKRVNLMFFGNFHNMDLMDYSKALKGMMTDYDELYDSLIRDQYYLGKVLGKKYKFLRISYTIFMYGLIFSVLAFILATVYQPMIW</sequence>
<dbReference type="InterPro" id="IPR003607">
    <property type="entry name" value="HD/PDEase_dom"/>
</dbReference>
<accession>A0A434AZK6</accession>